<name>A0ABU0LJ12_XANAG</name>
<dbReference type="EMBL" id="JAUSVY010000013">
    <property type="protein sequence ID" value="MDQ0507132.1"/>
    <property type="molecule type" value="Genomic_DNA"/>
</dbReference>
<sequence>MANPACPAPTISVSVFSTDISHTSLVLKDFQREPQGFMVNLSTALDHKKYDFLWQCFG</sequence>
<comment type="caution">
    <text evidence="1">The sequence shown here is derived from an EMBL/GenBank/DDBJ whole genome shotgun (WGS) entry which is preliminary data.</text>
</comment>
<evidence type="ECO:0000313" key="2">
    <source>
        <dbReference type="Proteomes" id="UP001241747"/>
    </source>
</evidence>
<keyword evidence="2" id="KW-1185">Reference proteome</keyword>
<proteinExistence type="predicted"/>
<accession>A0ABU0LJ12</accession>
<dbReference type="Proteomes" id="UP001241747">
    <property type="component" value="Unassembled WGS sequence"/>
</dbReference>
<organism evidence="1 2">
    <name type="scientific">Xanthobacter agilis</name>
    <dbReference type="NCBI Taxonomy" id="47492"/>
    <lineage>
        <taxon>Bacteria</taxon>
        <taxon>Pseudomonadati</taxon>
        <taxon>Pseudomonadota</taxon>
        <taxon>Alphaproteobacteria</taxon>
        <taxon>Hyphomicrobiales</taxon>
        <taxon>Xanthobacteraceae</taxon>
        <taxon>Xanthobacter</taxon>
    </lineage>
</organism>
<reference evidence="1 2" key="1">
    <citation type="submission" date="2023-07" db="EMBL/GenBank/DDBJ databases">
        <title>Genomic Encyclopedia of Type Strains, Phase IV (KMG-IV): sequencing the most valuable type-strain genomes for metagenomic binning, comparative biology and taxonomic classification.</title>
        <authorList>
            <person name="Goeker M."/>
        </authorList>
    </citation>
    <scope>NUCLEOTIDE SEQUENCE [LARGE SCALE GENOMIC DNA]</scope>
    <source>
        <strain evidence="1 2">DSM 3770</strain>
    </source>
</reference>
<protein>
    <submittedName>
        <fullName evidence="1">Uncharacterized protein</fullName>
    </submittedName>
</protein>
<dbReference type="RefSeq" id="WP_237347293.1">
    <property type="nucleotide sequence ID" value="NZ_JABWGX010000031.1"/>
</dbReference>
<gene>
    <name evidence="1" type="ORF">QOZ94_003948</name>
</gene>
<evidence type="ECO:0000313" key="1">
    <source>
        <dbReference type="EMBL" id="MDQ0507132.1"/>
    </source>
</evidence>